<evidence type="ECO:0000256" key="2">
    <source>
        <dbReference type="ARBA" id="ARBA00005581"/>
    </source>
</evidence>
<keyword evidence="8" id="KW-1185">Reference proteome</keyword>
<dbReference type="PANTHER" id="PTHR31232:SF155">
    <property type="entry name" value="PLANT SELF-INCOMPATIBILITY PROTEIN S1 FAMILY"/>
    <property type="match status" value="1"/>
</dbReference>
<comment type="caution">
    <text evidence="7">The sequence shown here is derived from an EMBL/GenBank/DDBJ whole genome shotgun (WGS) entry which is preliminary data.</text>
</comment>
<protein>
    <recommendedName>
        <fullName evidence="6">S-protein homolog</fullName>
    </recommendedName>
</protein>
<dbReference type="PANTHER" id="PTHR31232">
    <property type="match status" value="1"/>
</dbReference>
<keyword evidence="5 6" id="KW-0732">Signal</keyword>
<dbReference type="EMBL" id="JXTC01000315">
    <property type="protein sequence ID" value="PON66089.1"/>
    <property type="molecule type" value="Genomic_DNA"/>
</dbReference>
<sequence>MKYHYQFGKQALSSLFSLLIMILISSSCEASIVSTAAKNTSDHDDSHENGENIGFVFYKTTVRIYNDLDDDLQLEVHCKSKEDDLGLHLVPNYNYYEWTFRINFGGTTLFFCGLSWKNASGTFDIYDAHRDDQKRCSTKCYWRVGKDGVHGYRQSTPYPFAPDLNFPWPKPLNPSSKN</sequence>
<dbReference type="Proteomes" id="UP000237000">
    <property type="component" value="Unassembled WGS sequence"/>
</dbReference>
<evidence type="ECO:0000256" key="3">
    <source>
        <dbReference type="ARBA" id="ARBA00022471"/>
    </source>
</evidence>
<name>A0A2P5CYG5_TREOI</name>
<comment type="similarity">
    <text evidence="2 6">Belongs to the plant self-incompatibility (S1) protein family.</text>
</comment>
<dbReference type="InParanoid" id="A0A2P5CYG5"/>
<dbReference type="AlphaFoldDB" id="A0A2P5CYG5"/>
<dbReference type="Pfam" id="PF05938">
    <property type="entry name" value="Self-incomp_S1"/>
    <property type="match status" value="1"/>
</dbReference>
<dbReference type="InterPro" id="IPR010264">
    <property type="entry name" value="Self-incomp_S1"/>
</dbReference>
<organism evidence="7 8">
    <name type="scientific">Trema orientale</name>
    <name type="common">Charcoal tree</name>
    <name type="synonym">Celtis orientalis</name>
    <dbReference type="NCBI Taxonomy" id="63057"/>
    <lineage>
        <taxon>Eukaryota</taxon>
        <taxon>Viridiplantae</taxon>
        <taxon>Streptophyta</taxon>
        <taxon>Embryophyta</taxon>
        <taxon>Tracheophyta</taxon>
        <taxon>Spermatophyta</taxon>
        <taxon>Magnoliopsida</taxon>
        <taxon>eudicotyledons</taxon>
        <taxon>Gunneridae</taxon>
        <taxon>Pentapetalae</taxon>
        <taxon>rosids</taxon>
        <taxon>fabids</taxon>
        <taxon>Rosales</taxon>
        <taxon>Cannabaceae</taxon>
        <taxon>Trema</taxon>
    </lineage>
</organism>
<evidence type="ECO:0000313" key="7">
    <source>
        <dbReference type="EMBL" id="PON66089.1"/>
    </source>
</evidence>
<dbReference type="GO" id="GO:0060320">
    <property type="term" value="P:rejection of self pollen"/>
    <property type="evidence" value="ECO:0007669"/>
    <property type="project" value="UniProtKB-KW"/>
</dbReference>
<evidence type="ECO:0000256" key="5">
    <source>
        <dbReference type="ARBA" id="ARBA00022729"/>
    </source>
</evidence>
<evidence type="ECO:0000313" key="8">
    <source>
        <dbReference type="Proteomes" id="UP000237000"/>
    </source>
</evidence>
<keyword evidence="4 6" id="KW-0964">Secreted</keyword>
<proteinExistence type="inferred from homology"/>
<accession>A0A2P5CYG5</accession>
<reference evidence="8" key="1">
    <citation type="submission" date="2016-06" db="EMBL/GenBank/DDBJ databases">
        <title>Parallel loss of symbiosis genes in relatives of nitrogen-fixing non-legume Parasponia.</title>
        <authorList>
            <person name="Van Velzen R."/>
            <person name="Holmer R."/>
            <person name="Bu F."/>
            <person name="Rutten L."/>
            <person name="Van Zeijl A."/>
            <person name="Liu W."/>
            <person name="Santuari L."/>
            <person name="Cao Q."/>
            <person name="Sharma T."/>
            <person name="Shen D."/>
            <person name="Roswanjaya Y."/>
            <person name="Wardhani T."/>
            <person name="Kalhor M.S."/>
            <person name="Jansen J."/>
            <person name="Van den Hoogen J."/>
            <person name="Gungor B."/>
            <person name="Hartog M."/>
            <person name="Hontelez J."/>
            <person name="Verver J."/>
            <person name="Yang W.-C."/>
            <person name="Schijlen E."/>
            <person name="Repin R."/>
            <person name="Schilthuizen M."/>
            <person name="Schranz E."/>
            <person name="Heidstra R."/>
            <person name="Miyata K."/>
            <person name="Fedorova E."/>
            <person name="Kohlen W."/>
            <person name="Bisseling T."/>
            <person name="Smit S."/>
            <person name="Geurts R."/>
        </authorList>
    </citation>
    <scope>NUCLEOTIDE SEQUENCE [LARGE SCALE GENOMIC DNA]</scope>
    <source>
        <strain evidence="8">cv. RG33-2</strain>
    </source>
</reference>
<keyword evidence="3 6" id="KW-0713">Self-incompatibility</keyword>
<feature type="signal peptide" evidence="6">
    <location>
        <begin position="1"/>
        <end position="30"/>
    </location>
</feature>
<dbReference type="PROSITE" id="PS51257">
    <property type="entry name" value="PROKAR_LIPOPROTEIN"/>
    <property type="match status" value="1"/>
</dbReference>
<evidence type="ECO:0000256" key="4">
    <source>
        <dbReference type="ARBA" id="ARBA00022525"/>
    </source>
</evidence>
<comment type="subcellular location">
    <subcellularLocation>
        <location evidence="1 6">Secreted</location>
    </subcellularLocation>
</comment>
<dbReference type="OrthoDB" id="1151284at2759"/>
<evidence type="ECO:0000256" key="6">
    <source>
        <dbReference type="RuleBase" id="RU367044"/>
    </source>
</evidence>
<feature type="chain" id="PRO_5025094277" description="S-protein homolog" evidence="6">
    <location>
        <begin position="31"/>
        <end position="178"/>
    </location>
</feature>
<gene>
    <name evidence="7" type="ORF">TorRG33x02_268990</name>
</gene>
<evidence type="ECO:0000256" key="1">
    <source>
        <dbReference type="ARBA" id="ARBA00004613"/>
    </source>
</evidence>
<dbReference type="GO" id="GO:0005576">
    <property type="term" value="C:extracellular region"/>
    <property type="evidence" value="ECO:0007669"/>
    <property type="project" value="UniProtKB-SubCell"/>
</dbReference>